<name>A0A561BR98_9ACTN</name>
<dbReference type="GO" id="GO:0004519">
    <property type="term" value="F:endonuclease activity"/>
    <property type="evidence" value="ECO:0007669"/>
    <property type="project" value="UniProtKB-KW"/>
</dbReference>
<dbReference type="PANTHER" id="PTHR14859:SF1">
    <property type="entry name" value="PGAP2-INTERACTING PROTEIN"/>
    <property type="match status" value="1"/>
</dbReference>
<dbReference type="GO" id="GO:0006506">
    <property type="term" value="P:GPI anchor biosynthetic process"/>
    <property type="evidence" value="ECO:0007669"/>
    <property type="project" value="TreeGrafter"/>
</dbReference>
<dbReference type="InterPro" id="IPR051916">
    <property type="entry name" value="GPI-anchor_lipid_remodeler"/>
</dbReference>
<keyword evidence="4" id="KW-1185">Reference proteome</keyword>
<dbReference type="Proteomes" id="UP000318380">
    <property type="component" value="Unassembled WGS sequence"/>
</dbReference>
<proteinExistence type="predicted"/>
<feature type="region of interest" description="Disordered" evidence="1">
    <location>
        <begin position="61"/>
        <end position="80"/>
    </location>
</feature>
<keyword evidence="3" id="KW-0269">Exonuclease</keyword>
<protein>
    <submittedName>
        <fullName evidence="3">Endonuclease/exonuclease/phosphatase family metal-dependent hydrolase</fullName>
    </submittedName>
</protein>
<evidence type="ECO:0000313" key="4">
    <source>
        <dbReference type="Proteomes" id="UP000318380"/>
    </source>
</evidence>
<feature type="domain" description="Endonuclease/exonuclease/phosphatase" evidence="2">
    <location>
        <begin position="4"/>
        <end position="250"/>
    </location>
</feature>
<evidence type="ECO:0000256" key="1">
    <source>
        <dbReference type="SAM" id="MobiDB-lite"/>
    </source>
</evidence>
<keyword evidence="3" id="KW-0378">Hydrolase</keyword>
<organism evidence="3 4">
    <name type="scientific">Kribbella amoyensis</name>
    <dbReference type="NCBI Taxonomy" id="996641"/>
    <lineage>
        <taxon>Bacteria</taxon>
        <taxon>Bacillati</taxon>
        <taxon>Actinomycetota</taxon>
        <taxon>Actinomycetes</taxon>
        <taxon>Propionibacteriales</taxon>
        <taxon>Kribbellaceae</taxon>
        <taxon>Kribbella</taxon>
    </lineage>
</organism>
<evidence type="ECO:0000313" key="3">
    <source>
        <dbReference type="EMBL" id="TWD81302.1"/>
    </source>
</evidence>
<keyword evidence="3" id="KW-0540">Nuclease</keyword>
<dbReference type="EMBL" id="VIVK01000001">
    <property type="protein sequence ID" value="TWD81302.1"/>
    <property type="molecule type" value="Genomic_DNA"/>
</dbReference>
<dbReference type="SUPFAM" id="SSF56219">
    <property type="entry name" value="DNase I-like"/>
    <property type="match status" value="1"/>
</dbReference>
<keyword evidence="3" id="KW-0255">Endonuclease</keyword>
<gene>
    <name evidence="3" type="ORF">FB561_2414</name>
</gene>
<dbReference type="PANTHER" id="PTHR14859">
    <property type="entry name" value="CALCOFLUOR WHITE HYPERSENSITIVE PROTEIN PRECURSOR"/>
    <property type="match status" value="1"/>
</dbReference>
<dbReference type="Pfam" id="PF03372">
    <property type="entry name" value="Exo_endo_phos"/>
    <property type="match status" value="1"/>
</dbReference>
<dbReference type="Gene3D" id="3.60.10.10">
    <property type="entry name" value="Endonuclease/exonuclease/phosphatase"/>
    <property type="match status" value="1"/>
</dbReference>
<dbReference type="InterPro" id="IPR036691">
    <property type="entry name" value="Endo/exonu/phosph_ase_sf"/>
</dbReference>
<dbReference type="GO" id="GO:0016020">
    <property type="term" value="C:membrane"/>
    <property type="evidence" value="ECO:0007669"/>
    <property type="project" value="GOC"/>
</dbReference>
<reference evidence="3 4" key="1">
    <citation type="submission" date="2019-06" db="EMBL/GenBank/DDBJ databases">
        <title>Sequencing the genomes of 1000 actinobacteria strains.</title>
        <authorList>
            <person name="Klenk H.-P."/>
        </authorList>
    </citation>
    <scope>NUCLEOTIDE SEQUENCE [LARGE SCALE GENOMIC DNA]</scope>
    <source>
        <strain evidence="3 4">DSM 24683</strain>
    </source>
</reference>
<sequence>MRTMTWNVWWRFGPAWRDRQAGILTTLRRLEPDLVGLQESWRTTTSSQARQLGDALGLHSAYAGPSLPPRPDPAESPDQEGVELGLALLSRWPIRSVRRVLLPARHRFRPTTLLATIDHPRTPFQAVVTCTEWEPAYADDHLAQTQALAALVGSLPQPAVLLGDLNAAPDSEELRPLLAVSVDTWAEGSGEKDAVTLSSRHPEAPVEATKQLDRRIDYVLTSSGGTGQRFWTEGVFLVGEPVGGVFPSDHFAVVTDLAPW</sequence>
<dbReference type="AlphaFoldDB" id="A0A561BR98"/>
<evidence type="ECO:0000259" key="2">
    <source>
        <dbReference type="Pfam" id="PF03372"/>
    </source>
</evidence>
<accession>A0A561BR98</accession>
<dbReference type="GO" id="GO:0004527">
    <property type="term" value="F:exonuclease activity"/>
    <property type="evidence" value="ECO:0007669"/>
    <property type="project" value="UniProtKB-KW"/>
</dbReference>
<comment type="caution">
    <text evidence="3">The sequence shown here is derived from an EMBL/GenBank/DDBJ whole genome shotgun (WGS) entry which is preliminary data.</text>
</comment>
<dbReference type="InterPro" id="IPR005135">
    <property type="entry name" value="Endo/exonuclease/phosphatase"/>
</dbReference>